<protein>
    <submittedName>
        <fullName evidence="1">Uncharacterized protein</fullName>
    </submittedName>
</protein>
<gene>
    <name evidence="1" type="ORF">HPB49_008508</name>
</gene>
<reference evidence="1" key="1">
    <citation type="submission" date="2020-05" db="EMBL/GenBank/DDBJ databases">
        <title>Large-scale comparative analyses of tick genomes elucidate their genetic diversity and vector capacities.</title>
        <authorList>
            <person name="Jia N."/>
            <person name="Wang J."/>
            <person name="Shi W."/>
            <person name="Du L."/>
            <person name="Sun Y."/>
            <person name="Zhan W."/>
            <person name="Jiang J."/>
            <person name="Wang Q."/>
            <person name="Zhang B."/>
            <person name="Ji P."/>
            <person name="Sakyi L.B."/>
            <person name="Cui X."/>
            <person name="Yuan T."/>
            <person name="Jiang B."/>
            <person name="Yang W."/>
            <person name="Lam T.T.-Y."/>
            <person name="Chang Q."/>
            <person name="Ding S."/>
            <person name="Wang X."/>
            <person name="Zhu J."/>
            <person name="Ruan X."/>
            <person name="Zhao L."/>
            <person name="Wei J."/>
            <person name="Que T."/>
            <person name="Du C."/>
            <person name="Cheng J."/>
            <person name="Dai P."/>
            <person name="Han X."/>
            <person name="Huang E."/>
            <person name="Gao Y."/>
            <person name="Liu J."/>
            <person name="Shao H."/>
            <person name="Ye R."/>
            <person name="Li L."/>
            <person name="Wei W."/>
            <person name="Wang X."/>
            <person name="Wang C."/>
            <person name="Yang T."/>
            <person name="Huo Q."/>
            <person name="Li W."/>
            <person name="Guo W."/>
            <person name="Chen H."/>
            <person name="Zhou L."/>
            <person name="Ni X."/>
            <person name="Tian J."/>
            <person name="Zhou Y."/>
            <person name="Sheng Y."/>
            <person name="Liu T."/>
            <person name="Pan Y."/>
            <person name="Xia L."/>
            <person name="Li J."/>
            <person name="Zhao F."/>
            <person name="Cao W."/>
        </authorList>
    </citation>
    <scope>NUCLEOTIDE SEQUENCE</scope>
    <source>
        <strain evidence="1">Dsil-2018</strain>
    </source>
</reference>
<accession>A0ACB8DXB2</accession>
<comment type="caution">
    <text evidence="1">The sequence shown here is derived from an EMBL/GenBank/DDBJ whole genome shotgun (WGS) entry which is preliminary data.</text>
</comment>
<sequence>MVRTIFADKSTKWTRTAALRRHFGLPTIGLKEAAQKPKHGSRSTERGSCATEEKSSLKLYRSEKLEIRTECCYDNSKGSALLAEASAGVLRTRIWRARFTEGVSTTWSWSAVTFSHQPAHRRCLPHFGFRMEEVGAAEVVRGHHKSQQVGKVVQVYRKKYVIYIERIQREKANGASVYVGIHPSKVVIVKLKMDKDRKKILERRARGRQLKDKGKGKHTEESVAMET</sequence>
<organism evidence="1 2">
    <name type="scientific">Dermacentor silvarum</name>
    <name type="common">Tick</name>
    <dbReference type="NCBI Taxonomy" id="543639"/>
    <lineage>
        <taxon>Eukaryota</taxon>
        <taxon>Metazoa</taxon>
        <taxon>Ecdysozoa</taxon>
        <taxon>Arthropoda</taxon>
        <taxon>Chelicerata</taxon>
        <taxon>Arachnida</taxon>
        <taxon>Acari</taxon>
        <taxon>Parasitiformes</taxon>
        <taxon>Ixodida</taxon>
        <taxon>Ixodoidea</taxon>
        <taxon>Ixodidae</taxon>
        <taxon>Rhipicephalinae</taxon>
        <taxon>Dermacentor</taxon>
    </lineage>
</organism>
<keyword evidence="2" id="KW-1185">Reference proteome</keyword>
<dbReference type="Proteomes" id="UP000821865">
    <property type="component" value="Chromosome 1"/>
</dbReference>
<name>A0ACB8DXB2_DERSI</name>
<evidence type="ECO:0000313" key="1">
    <source>
        <dbReference type="EMBL" id="KAH7979157.1"/>
    </source>
</evidence>
<dbReference type="EMBL" id="CM023470">
    <property type="protein sequence ID" value="KAH7979157.1"/>
    <property type="molecule type" value="Genomic_DNA"/>
</dbReference>
<evidence type="ECO:0000313" key="2">
    <source>
        <dbReference type="Proteomes" id="UP000821865"/>
    </source>
</evidence>
<proteinExistence type="predicted"/>